<protein>
    <submittedName>
        <fullName evidence="3">Uncharacterized protein</fullName>
    </submittedName>
</protein>
<feature type="transmembrane region" description="Helical" evidence="1">
    <location>
        <begin position="20"/>
        <end position="40"/>
    </location>
</feature>
<keyword evidence="1" id="KW-1133">Transmembrane helix</keyword>
<name>A0A5C4MKV3_9ACTN</name>
<feature type="transmembrane region" description="Helical" evidence="1">
    <location>
        <begin position="133"/>
        <end position="155"/>
    </location>
</feature>
<evidence type="ECO:0000313" key="3">
    <source>
        <dbReference type="EMBL" id="TNC44257.1"/>
    </source>
</evidence>
<comment type="caution">
    <text evidence="3">The sequence shown here is derived from an EMBL/GenBank/DDBJ whole genome shotgun (WGS) entry which is preliminary data.</text>
</comment>
<dbReference type="AlphaFoldDB" id="A0A5C4MKV3"/>
<dbReference type="OrthoDB" id="3834926at2"/>
<keyword evidence="1" id="KW-0472">Membrane</keyword>
<evidence type="ECO:0000313" key="4">
    <source>
        <dbReference type="Proteomes" id="UP000306740"/>
    </source>
</evidence>
<sequence>MNAVVPSRLPRWVRRRLGRALAAAAVVALGMIALFGALSYDAVWTQARAELLVGAQPHVSGTYGWWDEEVTFEDGRTLPLWRSTSLWGSTNSFLGPEDESVVDVVVFPGEDRAFLVSDVPTGNHMIFFRSLDWMLLAYSAWGLLLVTLGLLYGVLRLALGFTPLALPSLRRRSTEVTGVVEDYRPAPTPGRGVLRLTLGTDAYVAGVALHGEQPRPGDAITMGGSIQPEGWALGWTDRGVVVLRDVLRTDVPVRQA</sequence>
<dbReference type="RefSeq" id="WP_139106270.1">
    <property type="nucleotide sequence ID" value="NZ_VDFR01000073.1"/>
</dbReference>
<proteinExistence type="predicted"/>
<evidence type="ECO:0000313" key="2">
    <source>
        <dbReference type="EMBL" id="TNC33113.1"/>
    </source>
</evidence>
<evidence type="ECO:0000256" key="1">
    <source>
        <dbReference type="SAM" id="Phobius"/>
    </source>
</evidence>
<reference evidence="3 4" key="1">
    <citation type="submission" date="2019-05" db="EMBL/GenBank/DDBJ databases">
        <title>Mumia sp. nov., isolated from the intestinal contents of plateau pika (Ochotona curzoniae) in the Qinghai-Tibet plateau of China.</title>
        <authorList>
            <person name="Tian Z."/>
        </authorList>
    </citation>
    <scope>NUCLEOTIDE SEQUENCE [LARGE SCALE GENOMIC DNA]</scope>
    <source>
        <strain evidence="4">527</strain>
        <strain evidence="3">Z527</strain>
    </source>
</reference>
<dbReference type="EMBL" id="VDFR01000177">
    <property type="protein sequence ID" value="TNC33113.1"/>
    <property type="molecule type" value="Genomic_DNA"/>
</dbReference>
<organism evidence="3 4">
    <name type="scientific">Mumia zhuanghuii</name>
    <dbReference type="NCBI Taxonomy" id="2585211"/>
    <lineage>
        <taxon>Bacteria</taxon>
        <taxon>Bacillati</taxon>
        <taxon>Actinomycetota</taxon>
        <taxon>Actinomycetes</taxon>
        <taxon>Propionibacteriales</taxon>
        <taxon>Nocardioidaceae</taxon>
        <taxon>Mumia</taxon>
    </lineage>
</organism>
<accession>A0A5C4MKV3</accession>
<keyword evidence="1" id="KW-0812">Transmembrane</keyword>
<gene>
    <name evidence="3" type="ORF">FHE65_16740</name>
    <name evidence="2" type="ORF">FHE65_29550</name>
</gene>
<dbReference type="Proteomes" id="UP000306740">
    <property type="component" value="Unassembled WGS sequence"/>
</dbReference>
<dbReference type="EMBL" id="VDFR01000073">
    <property type="protein sequence ID" value="TNC44257.1"/>
    <property type="molecule type" value="Genomic_DNA"/>
</dbReference>